<dbReference type="SUPFAM" id="SSF102114">
    <property type="entry name" value="Radical SAM enzymes"/>
    <property type="match status" value="1"/>
</dbReference>
<keyword evidence="3" id="KW-1185">Reference proteome</keyword>
<dbReference type="PROSITE" id="PS50106">
    <property type="entry name" value="PDZ"/>
    <property type="match status" value="1"/>
</dbReference>
<evidence type="ECO:0000313" key="2">
    <source>
        <dbReference type="EMBL" id="SHI73917.1"/>
    </source>
</evidence>
<accession>A0A1M6DKP3</accession>
<dbReference type="InterPro" id="IPR007549">
    <property type="entry name" value="DUF512"/>
</dbReference>
<dbReference type="STRING" id="1122189.SAMN02745165_00724"/>
<proteinExistence type="predicted"/>
<evidence type="ECO:0000313" key="3">
    <source>
        <dbReference type="Proteomes" id="UP000184171"/>
    </source>
</evidence>
<dbReference type="InterPro" id="IPR036034">
    <property type="entry name" value="PDZ_sf"/>
</dbReference>
<dbReference type="InterPro" id="IPR058240">
    <property type="entry name" value="rSAM_sf"/>
</dbReference>
<dbReference type="InterPro" id="IPR001478">
    <property type="entry name" value="PDZ"/>
</dbReference>
<dbReference type="Proteomes" id="UP000184171">
    <property type="component" value="Unassembled WGS sequence"/>
</dbReference>
<reference evidence="2 3" key="1">
    <citation type="submission" date="2016-11" db="EMBL/GenBank/DDBJ databases">
        <authorList>
            <person name="Jaros S."/>
            <person name="Januszkiewicz K."/>
            <person name="Wedrychowicz H."/>
        </authorList>
    </citation>
    <scope>NUCLEOTIDE SEQUENCE [LARGE SCALE GENOMIC DNA]</scope>
    <source>
        <strain evidence="2 3">DSM 5091</strain>
    </source>
</reference>
<gene>
    <name evidence="2" type="ORF">SAMN02745165_00724</name>
</gene>
<organism evidence="2 3">
    <name type="scientific">Malonomonas rubra DSM 5091</name>
    <dbReference type="NCBI Taxonomy" id="1122189"/>
    <lineage>
        <taxon>Bacteria</taxon>
        <taxon>Pseudomonadati</taxon>
        <taxon>Thermodesulfobacteriota</taxon>
        <taxon>Desulfuromonadia</taxon>
        <taxon>Desulfuromonadales</taxon>
        <taxon>Geopsychrobacteraceae</taxon>
        <taxon>Malonomonas</taxon>
    </lineage>
</organism>
<sequence length="436" mass="48718">MLRIESVLPGSYAAEFGLDPGDQLLAINRQEIGDLIDYHQALKQEDLLLEVMRQDGELWELELEKAPEEDLGLQLEHPQPLQCGNQCVFCFVHQLPKGMRRSLYIKDEDYRFSYLYGSYITLSNLQEEDFQRIIAQQLSPLYISVHATDDELRSRLLGCQSPPILPLLKRLTDAGIELHTQVVVCPEWNDGDALDKTISDLAAFYPQIASLAVVPVGLTDHRNNLPQLRKLTSVEAGKLLFQIEQHQQKFLEEKGSRFVFVADEIYLQAGAEIPELSFYEDLSQIENGVGLIAQFRQQEAEVLLEIEPLPLQKVTLVTGTSFAGELRNFTERLEIRTGLELPVRVVENRFFGNQVTVTGLLTGADLLAQLGDYDLGDGVLLPEVMLKADEPVLLDDLSIDELGEKLGVPVIAVESSPWGILDGLEELASAGSVIHC</sequence>
<dbReference type="Pfam" id="PF19238">
    <property type="entry name" value="Radical_SAM_2"/>
    <property type="match status" value="1"/>
</dbReference>
<protein>
    <submittedName>
        <fullName evidence="2">Putative radical SAM enzyme, TIGR03279 family</fullName>
    </submittedName>
</protein>
<dbReference type="RefSeq" id="WP_072905677.1">
    <property type="nucleotide sequence ID" value="NZ_FQZT01000002.1"/>
</dbReference>
<dbReference type="EMBL" id="FQZT01000002">
    <property type="protein sequence ID" value="SHI73917.1"/>
    <property type="molecule type" value="Genomic_DNA"/>
</dbReference>
<dbReference type="Pfam" id="PF04459">
    <property type="entry name" value="DUF512"/>
    <property type="match status" value="1"/>
</dbReference>
<dbReference type="Gene3D" id="2.30.42.10">
    <property type="match status" value="1"/>
</dbReference>
<dbReference type="SUPFAM" id="SSF50156">
    <property type="entry name" value="PDZ domain-like"/>
    <property type="match status" value="1"/>
</dbReference>
<evidence type="ECO:0000259" key="1">
    <source>
        <dbReference type="PROSITE" id="PS50106"/>
    </source>
</evidence>
<dbReference type="Pfam" id="PF17820">
    <property type="entry name" value="PDZ_6"/>
    <property type="match status" value="1"/>
</dbReference>
<dbReference type="InterPro" id="IPR045375">
    <property type="entry name" value="Put_radical_SAM-like_N"/>
</dbReference>
<dbReference type="AlphaFoldDB" id="A0A1M6DKP3"/>
<dbReference type="Gene3D" id="3.20.20.70">
    <property type="entry name" value="Aldolase class I"/>
    <property type="match status" value="1"/>
</dbReference>
<dbReference type="InterPro" id="IPR013785">
    <property type="entry name" value="Aldolase_TIM"/>
</dbReference>
<name>A0A1M6DKP3_MALRU</name>
<feature type="domain" description="PDZ" evidence="1">
    <location>
        <begin position="1"/>
        <end position="32"/>
    </location>
</feature>
<dbReference type="InterPro" id="IPR041489">
    <property type="entry name" value="PDZ_6"/>
</dbReference>